<gene>
    <name evidence="1" type="ORF">PV328_011899</name>
</gene>
<proteinExistence type="predicted"/>
<evidence type="ECO:0000313" key="2">
    <source>
        <dbReference type="Proteomes" id="UP001168990"/>
    </source>
</evidence>
<dbReference type="Proteomes" id="UP001168990">
    <property type="component" value="Unassembled WGS sequence"/>
</dbReference>
<accession>A0AA39ESD9</accession>
<reference evidence="1" key="2">
    <citation type="submission" date="2023-03" db="EMBL/GenBank/DDBJ databases">
        <authorList>
            <person name="Inwood S.N."/>
            <person name="Skelly J.G."/>
            <person name="Guhlin J."/>
            <person name="Harrop T.W.R."/>
            <person name="Goldson S.G."/>
            <person name="Dearden P.K."/>
        </authorList>
    </citation>
    <scope>NUCLEOTIDE SEQUENCE</scope>
    <source>
        <strain evidence="1">Irish</strain>
        <tissue evidence="1">Whole body</tissue>
    </source>
</reference>
<evidence type="ECO:0000313" key="1">
    <source>
        <dbReference type="EMBL" id="KAK0157097.1"/>
    </source>
</evidence>
<keyword evidence="2" id="KW-1185">Reference proteome</keyword>
<organism evidence="1 2">
    <name type="scientific">Microctonus aethiopoides</name>
    <dbReference type="NCBI Taxonomy" id="144406"/>
    <lineage>
        <taxon>Eukaryota</taxon>
        <taxon>Metazoa</taxon>
        <taxon>Ecdysozoa</taxon>
        <taxon>Arthropoda</taxon>
        <taxon>Hexapoda</taxon>
        <taxon>Insecta</taxon>
        <taxon>Pterygota</taxon>
        <taxon>Neoptera</taxon>
        <taxon>Endopterygota</taxon>
        <taxon>Hymenoptera</taxon>
        <taxon>Apocrita</taxon>
        <taxon>Ichneumonoidea</taxon>
        <taxon>Braconidae</taxon>
        <taxon>Euphorinae</taxon>
        <taxon>Microctonus</taxon>
    </lineage>
</organism>
<sequence>MIDCKELSRLEEIVMMTLIVCNTQFQDSIIAIGDRMITPEEARENLGELIARRSLERTVIDTLEIDPDKTIIFEELPPQATDDNKYGLYPDLVDKMKDFPLWTNVCTPKTMSRPSSCYVETNFEDLKMNLRLGKSETATDYYWASDYVNVSNKVEQYDSVSISKNHVNFASNTNLAESKSDQNDSFITFEKHDNHNYSASFKEKNKNINTTITNEQINISFDTQEYHQTAA</sequence>
<protein>
    <submittedName>
        <fullName evidence="1">Uncharacterized protein</fullName>
    </submittedName>
</protein>
<name>A0AA39ESD9_9HYME</name>
<reference evidence="1" key="1">
    <citation type="journal article" date="2023" name="bioRxiv">
        <title>Scaffold-level genome assemblies of two parasitoid biocontrol wasps reveal the parthenogenesis mechanism and an associated novel virus.</title>
        <authorList>
            <person name="Inwood S."/>
            <person name="Skelly J."/>
            <person name="Guhlin J."/>
            <person name="Harrop T."/>
            <person name="Goldson S."/>
            <person name="Dearden P."/>
        </authorList>
    </citation>
    <scope>NUCLEOTIDE SEQUENCE</scope>
    <source>
        <strain evidence="1">Irish</strain>
        <tissue evidence="1">Whole body</tissue>
    </source>
</reference>
<comment type="caution">
    <text evidence="1">The sequence shown here is derived from an EMBL/GenBank/DDBJ whole genome shotgun (WGS) entry which is preliminary data.</text>
</comment>
<dbReference type="AlphaFoldDB" id="A0AA39ESD9"/>
<dbReference type="EMBL" id="JAQQBS010001575">
    <property type="protein sequence ID" value="KAK0157097.1"/>
    <property type="molecule type" value="Genomic_DNA"/>
</dbReference>